<dbReference type="PROSITE" id="PS50846">
    <property type="entry name" value="HMA_2"/>
    <property type="match status" value="1"/>
</dbReference>
<organism evidence="3 4">
    <name type="scientific">Naumannella cuiyingiana</name>
    <dbReference type="NCBI Taxonomy" id="1347891"/>
    <lineage>
        <taxon>Bacteria</taxon>
        <taxon>Bacillati</taxon>
        <taxon>Actinomycetota</taxon>
        <taxon>Actinomycetes</taxon>
        <taxon>Propionibacteriales</taxon>
        <taxon>Propionibacteriaceae</taxon>
        <taxon>Naumannella</taxon>
    </lineage>
</organism>
<dbReference type="AlphaFoldDB" id="A0A7Z0D6W6"/>
<dbReference type="Pfam" id="PF00403">
    <property type="entry name" value="HMA"/>
    <property type="match status" value="1"/>
</dbReference>
<dbReference type="PROSITE" id="PS01047">
    <property type="entry name" value="HMA_1"/>
    <property type="match status" value="1"/>
</dbReference>
<feature type="domain" description="HMA" evidence="2">
    <location>
        <begin position="2"/>
        <end position="67"/>
    </location>
</feature>
<dbReference type="CDD" id="cd00371">
    <property type="entry name" value="HMA"/>
    <property type="match status" value="1"/>
</dbReference>
<dbReference type="Proteomes" id="UP000527616">
    <property type="component" value="Unassembled WGS sequence"/>
</dbReference>
<comment type="caution">
    <text evidence="3">The sequence shown here is derived from an EMBL/GenBank/DDBJ whole genome shotgun (WGS) entry which is preliminary data.</text>
</comment>
<evidence type="ECO:0000313" key="4">
    <source>
        <dbReference type="Proteomes" id="UP000527616"/>
    </source>
</evidence>
<protein>
    <submittedName>
        <fullName evidence="3">Copper chaperone CopZ</fullName>
    </submittedName>
</protein>
<dbReference type="GO" id="GO:0005507">
    <property type="term" value="F:copper ion binding"/>
    <property type="evidence" value="ECO:0007669"/>
    <property type="project" value="InterPro"/>
</dbReference>
<dbReference type="EMBL" id="JACBZS010000001">
    <property type="protein sequence ID" value="NYI69960.1"/>
    <property type="molecule type" value="Genomic_DNA"/>
</dbReference>
<evidence type="ECO:0000256" key="1">
    <source>
        <dbReference type="ARBA" id="ARBA00022723"/>
    </source>
</evidence>
<keyword evidence="1" id="KW-0479">Metal-binding</keyword>
<sequence>MGTADYTVTGMTCEHCAASVSREVGRVGGVTGVEVDLASGRLTVLSDQPVPTDGIRAAVGEAGYDLADAE</sequence>
<evidence type="ECO:0000313" key="3">
    <source>
        <dbReference type="EMBL" id="NYI69960.1"/>
    </source>
</evidence>
<dbReference type="InterPro" id="IPR006121">
    <property type="entry name" value="HMA_dom"/>
</dbReference>
<reference evidence="3 4" key="1">
    <citation type="submission" date="2020-07" db="EMBL/GenBank/DDBJ databases">
        <title>Sequencing the genomes of 1000 actinobacteria strains.</title>
        <authorList>
            <person name="Klenk H.-P."/>
        </authorList>
    </citation>
    <scope>NUCLEOTIDE SEQUENCE [LARGE SCALE GENOMIC DNA]</scope>
    <source>
        <strain evidence="3 4">DSM 103164</strain>
    </source>
</reference>
<proteinExistence type="predicted"/>
<name>A0A7Z0D6W6_9ACTN</name>
<dbReference type="Gene3D" id="3.30.70.100">
    <property type="match status" value="1"/>
</dbReference>
<keyword evidence="4" id="KW-1185">Reference proteome</keyword>
<dbReference type="RefSeq" id="WP_179443966.1">
    <property type="nucleotide sequence ID" value="NZ_JACBZS010000001.1"/>
</dbReference>
<dbReference type="InterPro" id="IPR017969">
    <property type="entry name" value="Heavy-metal-associated_CS"/>
</dbReference>
<dbReference type="GO" id="GO:0006825">
    <property type="term" value="P:copper ion transport"/>
    <property type="evidence" value="ECO:0007669"/>
    <property type="project" value="InterPro"/>
</dbReference>
<dbReference type="InterPro" id="IPR036163">
    <property type="entry name" value="HMA_dom_sf"/>
</dbReference>
<dbReference type="SUPFAM" id="SSF55008">
    <property type="entry name" value="HMA, heavy metal-associated domain"/>
    <property type="match status" value="1"/>
</dbReference>
<dbReference type="InterPro" id="IPR000428">
    <property type="entry name" value="Cu-bd"/>
</dbReference>
<dbReference type="PRINTS" id="PR00944">
    <property type="entry name" value="CUEXPORT"/>
</dbReference>
<evidence type="ECO:0000259" key="2">
    <source>
        <dbReference type="PROSITE" id="PS50846"/>
    </source>
</evidence>
<accession>A0A7Z0D6W6</accession>
<gene>
    <name evidence="3" type="ORF">GGQ54_000520</name>
</gene>